<reference evidence="3" key="1">
    <citation type="journal article" date="2021" name="Genome Biol. Evol.">
        <title>A High-Quality Reference Genome for a Parasitic Bivalve with Doubly Uniparental Inheritance (Bivalvia: Unionida).</title>
        <authorList>
            <person name="Smith C.H."/>
        </authorList>
    </citation>
    <scope>NUCLEOTIDE SEQUENCE</scope>
    <source>
        <strain evidence="3">CHS0354</strain>
    </source>
</reference>
<organism evidence="3 4">
    <name type="scientific">Potamilus streckersoni</name>
    <dbReference type="NCBI Taxonomy" id="2493646"/>
    <lineage>
        <taxon>Eukaryota</taxon>
        <taxon>Metazoa</taxon>
        <taxon>Spiralia</taxon>
        <taxon>Lophotrochozoa</taxon>
        <taxon>Mollusca</taxon>
        <taxon>Bivalvia</taxon>
        <taxon>Autobranchia</taxon>
        <taxon>Heteroconchia</taxon>
        <taxon>Palaeoheterodonta</taxon>
        <taxon>Unionida</taxon>
        <taxon>Unionoidea</taxon>
        <taxon>Unionidae</taxon>
        <taxon>Ambleminae</taxon>
        <taxon>Lampsilini</taxon>
        <taxon>Potamilus</taxon>
    </lineage>
</organism>
<protein>
    <submittedName>
        <fullName evidence="3">Uncharacterized protein</fullName>
    </submittedName>
</protein>
<evidence type="ECO:0000313" key="4">
    <source>
        <dbReference type="Proteomes" id="UP001195483"/>
    </source>
</evidence>
<dbReference type="AlphaFoldDB" id="A0AAE0VSQ6"/>
<feature type="region of interest" description="Disordered" evidence="2">
    <location>
        <begin position="241"/>
        <end position="260"/>
    </location>
</feature>
<reference evidence="3" key="3">
    <citation type="submission" date="2023-05" db="EMBL/GenBank/DDBJ databases">
        <authorList>
            <person name="Smith C.H."/>
        </authorList>
    </citation>
    <scope>NUCLEOTIDE SEQUENCE</scope>
    <source>
        <strain evidence="3">CHS0354</strain>
        <tissue evidence="3">Mantle</tissue>
    </source>
</reference>
<keyword evidence="4" id="KW-1185">Reference proteome</keyword>
<dbReference type="PANTHER" id="PTHR15895">
    <property type="entry name" value="IMMEDIATE EARLY RESPONSE GENE"/>
    <property type="match status" value="1"/>
</dbReference>
<dbReference type="Proteomes" id="UP001195483">
    <property type="component" value="Unassembled WGS sequence"/>
</dbReference>
<evidence type="ECO:0000256" key="2">
    <source>
        <dbReference type="SAM" id="MobiDB-lite"/>
    </source>
</evidence>
<evidence type="ECO:0000256" key="1">
    <source>
        <dbReference type="ARBA" id="ARBA00006186"/>
    </source>
</evidence>
<proteinExistence type="inferred from homology"/>
<dbReference type="Pfam" id="PF05760">
    <property type="entry name" value="IER"/>
    <property type="match status" value="1"/>
</dbReference>
<comment type="caution">
    <text evidence="3">The sequence shown here is derived from an EMBL/GenBank/DDBJ whole genome shotgun (WGS) entry which is preliminary data.</text>
</comment>
<dbReference type="EMBL" id="JAEAOA010000554">
    <property type="protein sequence ID" value="KAK3589243.1"/>
    <property type="molecule type" value="Genomic_DNA"/>
</dbReference>
<reference evidence="3" key="2">
    <citation type="journal article" date="2021" name="Genome Biol. Evol.">
        <title>Developing a high-quality reference genome for a parasitic bivalve with doubly uniparental inheritance (Bivalvia: Unionida).</title>
        <authorList>
            <person name="Smith C.H."/>
        </authorList>
    </citation>
    <scope>NUCLEOTIDE SEQUENCE</scope>
    <source>
        <strain evidence="3">CHS0354</strain>
        <tissue evidence="3">Mantle</tissue>
    </source>
</reference>
<dbReference type="InterPro" id="IPR008653">
    <property type="entry name" value="IER"/>
</dbReference>
<evidence type="ECO:0000313" key="3">
    <source>
        <dbReference type="EMBL" id="KAK3589243.1"/>
    </source>
</evidence>
<sequence length="298" mass="32835">MAAIEAQKLITVSLGKIVASRQQRGGINLHKNLLVACVLNKARTAYMMESFHNMIASRKSQPETAKYSPSELPKDTVSKIQTEEHADNNVSVEVECTRNEVSDSRVLPGSEVAIDVNDFENKENNAPTHVSSCAEKSTHCSFSNPMITDNGVLQESHTYTVSENVKNKLCIKCCGKRRRSRDFDCELVTPKKPRMDNDANSVHSEYEEDSNDGVESMQTETSQISSLVTIFNSGFRGLCQDGPMEQNSESESQSSVHSTIHERSQRLGTCHLKSDSVSCSIEVKVDSMPLSSVIALAV</sequence>
<accession>A0AAE0VSQ6</accession>
<gene>
    <name evidence="3" type="ORF">CHS0354_008306</name>
</gene>
<feature type="compositionally biased region" description="Low complexity" evidence="2">
    <location>
        <begin position="245"/>
        <end position="255"/>
    </location>
</feature>
<comment type="similarity">
    <text evidence="1">Belongs to the IER family.</text>
</comment>
<name>A0AAE0VSQ6_9BIVA</name>
<feature type="region of interest" description="Disordered" evidence="2">
    <location>
        <begin position="192"/>
        <end position="214"/>
    </location>
</feature>